<dbReference type="EMBL" id="BEXD01000203">
    <property type="protein sequence ID" value="GBB85250.1"/>
    <property type="molecule type" value="Genomic_DNA"/>
</dbReference>
<dbReference type="EMBL" id="BLAL01000206">
    <property type="protein sequence ID" value="GES91793.1"/>
    <property type="molecule type" value="Genomic_DNA"/>
</dbReference>
<dbReference type="Proteomes" id="UP000247702">
    <property type="component" value="Unassembled WGS sequence"/>
</dbReference>
<dbReference type="InterPro" id="IPR058524">
    <property type="entry name" value="DUF8211"/>
</dbReference>
<comment type="caution">
    <text evidence="3">The sequence shown here is derived from an EMBL/GenBank/DDBJ whole genome shotgun (WGS) entry which is preliminary data.</text>
</comment>
<feature type="compositionally biased region" description="Basic residues" evidence="1">
    <location>
        <begin position="32"/>
        <end position="48"/>
    </location>
</feature>
<evidence type="ECO:0000259" key="2">
    <source>
        <dbReference type="Pfam" id="PF26638"/>
    </source>
</evidence>
<organism evidence="3 5">
    <name type="scientific">Rhizophagus clarus</name>
    <dbReference type="NCBI Taxonomy" id="94130"/>
    <lineage>
        <taxon>Eukaryota</taxon>
        <taxon>Fungi</taxon>
        <taxon>Fungi incertae sedis</taxon>
        <taxon>Mucoromycota</taxon>
        <taxon>Glomeromycotina</taxon>
        <taxon>Glomeromycetes</taxon>
        <taxon>Glomerales</taxon>
        <taxon>Glomeraceae</taxon>
        <taxon>Rhizophagus</taxon>
    </lineage>
</organism>
<proteinExistence type="predicted"/>
<dbReference type="Proteomes" id="UP000615446">
    <property type="component" value="Unassembled WGS sequence"/>
</dbReference>
<gene>
    <name evidence="4" type="ORF">RCL2_001859700</name>
    <name evidence="3" type="ORF">RclHR1_11800006</name>
</gene>
<reference evidence="3 5" key="1">
    <citation type="submission" date="2017-11" db="EMBL/GenBank/DDBJ databases">
        <title>The genome of Rhizophagus clarus HR1 reveals common genetic basis of auxotrophy among arbuscular mycorrhizal fungi.</title>
        <authorList>
            <person name="Kobayashi Y."/>
        </authorList>
    </citation>
    <scope>NUCLEOTIDE SEQUENCE [LARGE SCALE GENOMIC DNA]</scope>
    <source>
        <strain evidence="3 5">HR1</strain>
    </source>
</reference>
<keyword evidence="5" id="KW-1185">Reference proteome</keyword>
<feature type="domain" description="DUF8211" evidence="2">
    <location>
        <begin position="61"/>
        <end position="188"/>
    </location>
</feature>
<name>A0A2Z6Q5F4_9GLOM</name>
<evidence type="ECO:0000256" key="1">
    <source>
        <dbReference type="SAM" id="MobiDB-lite"/>
    </source>
</evidence>
<dbReference type="Pfam" id="PF26638">
    <property type="entry name" value="DUF8211"/>
    <property type="match status" value="1"/>
</dbReference>
<reference evidence="4" key="2">
    <citation type="submission" date="2019-10" db="EMBL/GenBank/DDBJ databases">
        <title>Conservation and host-specific expression of non-tandemly repeated heterogenous ribosome RNA gene in arbuscular mycorrhizal fungi.</title>
        <authorList>
            <person name="Maeda T."/>
            <person name="Kobayashi Y."/>
            <person name="Nakagawa T."/>
            <person name="Ezawa T."/>
            <person name="Yamaguchi K."/>
            <person name="Bino T."/>
            <person name="Nishimoto Y."/>
            <person name="Shigenobu S."/>
            <person name="Kawaguchi M."/>
        </authorList>
    </citation>
    <scope>NUCLEOTIDE SEQUENCE</scope>
    <source>
        <strain evidence="4">HR1</strain>
    </source>
</reference>
<dbReference type="AlphaFoldDB" id="A0A2Z6Q5F4"/>
<evidence type="ECO:0000313" key="4">
    <source>
        <dbReference type="EMBL" id="GES91793.1"/>
    </source>
</evidence>
<protein>
    <recommendedName>
        <fullName evidence="2">DUF8211 domain-containing protein</fullName>
    </recommendedName>
</protein>
<evidence type="ECO:0000313" key="3">
    <source>
        <dbReference type="EMBL" id="GBB85250.1"/>
    </source>
</evidence>
<evidence type="ECO:0000313" key="5">
    <source>
        <dbReference type="Proteomes" id="UP000247702"/>
    </source>
</evidence>
<accession>A0A2Z6Q5F4</accession>
<feature type="region of interest" description="Disordered" evidence="1">
    <location>
        <begin position="1"/>
        <end position="53"/>
    </location>
</feature>
<sequence>MSSHPSGARTGCCQHQKSIPKFHNHPVPGANKKSKKQKKPLRRPKKVKEKTPSLQRKTLYQLHNAWFHHTIKHHFLPWTGCSFDSQYERYTLKENSPYYYKKVRFNYHIVDDSSKFSKKMLEKQVKRRERTYRRCVSTCIKQNPTAINPTDGNIIPECLHQTMTQLKHLCLPNRSIRSPIKHLTRKKHGNNSALLEFLSTYKSIRRRTLTTIKNSTNIQ</sequence>